<reference evidence="2" key="1">
    <citation type="submission" date="2021-06" db="EMBL/GenBank/DDBJ databases">
        <authorList>
            <person name="Criscuolo A."/>
        </authorList>
    </citation>
    <scope>NUCLEOTIDE SEQUENCE</scope>
    <source>
        <strain evidence="2">CIP111803</strain>
    </source>
</reference>
<keyword evidence="2" id="KW-0808">Transferase</keyword>
<evidence type="ECO:0000313" key="3">
    <source>
        <dbReference type="Proteomes" id="UP000693892"/>
    </source>
</evidence>
<dbReference type="Pfam" id="PF13692">
    <property type="entry name" value="Glyco_trans_1_4"/>
    <property type="match status" value="1"/>
</dbReference>
<dbReference type="EMBL" id="CAJVAP010000026">
    <property type="protein sequence ID" value="CAG7617098.1"/>
    <property type="molecule type" value="Genomic_DNA"/>
</dbReference>
<feature type="compositionally biased region" description="Basic and acidic residues" evidence="1">
    <location>
        <begin position="7"/>
        <end position="20"/>
    </location>
</feature>
<sequence>MTVGAREPVRRRAGDVHEPYRVLSDPDPFGPATSTLTELQRAQLRSAAAYHSLLHPGAEVELRVSVGSIEQSPVLAYPGGDAPQPTGAAPGSGDPALVLRLRSLGGEAAATPSSASPDSASPIVREARIAHPDATVETTRPAVQQSLPRRVYDVLELRAPWLIDVLREAVTRRRARRIARPLPRARFGSADAATGTVPAPAAPAADGPPAILFGLHWLQPSGAERWAVETIGIARRLGFLPIVVTDHDSVHPWLTRPELADALVLALTQEPVRPVAGDADLLEALLRRYDVRGAVIHHSDWLYAALPALKRLRPELPVVDSLHVIEYLGGGFAGRAVEYDDGIDHHHVISPQLVDWLRDVQGVDAAKIGLAPLARLTAGAERGFAARGAAPEAPRPDPAAVPFTIACVGRLSRQKRPDLFLQLVHRLQRRGADYRAILHGGGESRPLVDALIRRYGLEKRVELRDESTPVGQTYADSDLLVIPSLNEGLTLTTFEAIAAGIPVLSADVGSQRTIVEGEMLVPWRARGFLRAAIPLIADFASGGAAGEARRERAWRAQRDRTRAFAALPDAHHHFEGLLSTWRR</sequence>
<dbReference type="Proteomes" id="UP000693892">
    <property type="component" value="Unassembled WGS sequence"/>
</dbReference>
<evidence type="ECO:0000313" key="2">
    <source>
        <dbReference type="EMBL" id="CAG7617098.1"/>
    </source>
</evidence>
<accession>A0A916NP43</accession>
<dbReference type="AlphaFoldDB" id="A0A916NP43"/>
<evidence type="ECO:0000256" key="1">
    <source>
        <dbReference type="SAM" id="MobiDB-lite"/>
    </source>
</evidence>
<protein>
    <submittedName>
        <fullName evidence="2">D-inositol-3-phosphate glycosyltransferase</fullName>
        <ecNumber evidence="2">2.4.1.250</ecNumber>
    </submittedName>
</protein>
<name>A0A916NP43_9MICO</name>
<organism evidence="2 3">
    <name type="scientific">Leucobacter soli</name>
    <dbReference type="NCBI Taxonomy" id="2812850"/>
    <lineage>
        <taxon>Bacteria</taxon>
        <taxon>Bacillati</taxon>
        <taxon>Actinomycetota</taxon>
        <taxon>Actinomycetes</taxon>
        <taxon>Micrococcales</taxon>
        <taxon>Microbacteriaceae</taxon>
        <taxon>Leucobacter</taxon>
    </lineage>
</organism>
<dbReference type="GO" id="GO:0102710">
    <property type="term" value="F:D-inositol-3-phosphate glycosyltransferase activity"/>
    <property type="evidence" value="ECO:0007669"/>
    <property type="project" value="UniProtKB-EC"/>
</dbReference>
<dbReference type="EC" id="2.4.1.250" evidence="2"/>
<keyword evidence="2" id="KW-0328">Glycosyltransferase</keyword>
<gene>
    <name evidence="2" type="primary">mshA_3</name>
    <name evidence="2" type="ORF">LEUCIP111803_02062</name>
</gene>
<comment type="caution">
    <text evidence="2">The sequence shown here is derived from an EMBL/GenBank/DDBJ whole genome shotgun (WGS) entry which is preliminary data.</text>
</comment>
<dbReference type="PANTHER" id="PTHR12526">
    <property type="entry name" value="GLYCOSYLTRANSFERASE"/>
    <property type="match status" value="1"/>
</dbReference>
<proteinExistence type="predicted"/>
<feature type="region of interest" description="Disordered" evidence="1">
    <location>
        <begin position="1"/>
        <end position="33"/>
    </location>
</feature>
<dbReference type="RefSeq" id="WP_218115995.1">
    <property type="nucleotide sequence ID" value="NZ_CAJVAP010000026.1"/>
</dbReference>
<keyword evidence="3" id="KW-1185">Reference proteome</keyword>